<dbReference type="Proteomes" id="UP001057402">
    <property type="component" value="Chromosome 7"/>
</dbReference>
<evidence type="ECO:0000313" key="1">
    <source>
        <dbReference type="EMBL" id="KAI4341653.1"/>
    </source>
</evidence>
<protein>
    <submittedName>
        <fullName evidence="1">Uncharacterized protein</fullName>
    </submittedName>
</protein>
<comment type="caution">
    <text evidence="1">The sequence shown here is derived from an EMBL/GenBank/DDBJ whole genome shotgun (WGS) entry which is preliminary data.</text>
</comment>
<keyword evidence="2" id="KW-1185">Reference proteome</keyword>
<evidence type="ECO:0000313" key="2">
    <source>
        <dbReference type="Proteomes" id="UP001057402"/>
    </source>
</evidence>
<accession>A0ACB9NY32</accession>
<proteinExistence type="predicted"/>
<reference evidence="2" key="1">
    <citation type="journal article" date="2023" name="Front. Plant Sci.">
        <title>Chromosomal-level genome assembly of Melastoma candidum provides insights into trichome evolution.</title>
        <authorList>
            <person name="Zhong Y."/>
            <person name="Wu W."/>
            <person name="Sun C."/>
            <person name="Zou P."/>
            <person name="Liu Y."/>
            <person name="Dai S."/>
            <person name="Zhou R."/>
        </authorList>
    </citation>
    <scope>NUCLEOTIDE SEQUENCE [LARGE SCALE GENOMIC DNA]</scope>
</reference>
<sequence length="118" mass="13159">MADAVTAANDTVPVEIREEAVKESGRFDLMNGSWVYHEGYPLYTNATCPYIDEGFDCDGNGRKDKSYMKLSAATRLRDAKVQCDEHVADDAREESGLRWGFDQLEPVGVAAMHVIGRR</sequence>
<gene>
    <name evidence="1" type="ORF">MLD38_026349</name>
</gene>
<dbReference type="EMBL" id="CM042886">
    <property type="protein sequence ID" value="KAI4341653.1"/>
    <property type="molecule type" value="Genomic_DNA"/>
</dbReference>
<organism evidence="1 2">
    <name type="scientific">Melastoma candidum</name>
    <dbReference type="NCBI Taxonomy" id="119954"/>
    <lineage>
        <taxon>Eukaryota</taxon>
        <taxon>Viridiplantae</taxon>
        <taxon>Streptophyta</taxon>
        <taxon>Embryophyta</taxon>
        <taxon>Tracheophyta</taxon>
        <taxon>Spermatophyta</taxon>
        <taxon>Magnoliopsida</taxon>
        <taxon>eudicotyledons</taxon>
        <taxon>Gunneridae</taxon>
        <taxon>Pentapetalae</taxon>
        <taxon>rosids</taxon>
        <taxon>malvids</taxon>
        <taxon>Myrtales</taxon>
        <taxon>Melastomataceae</taxon>
        <taxon>Melastomatoideae</taxon>
        <taxon>Melastomateae</taxon>
        <taxon>Melastoma</taxon>
    </lineage>
</organism>
<name>A0ACB9NY32_9MYRT</name>